<proteinExistence type="predicted"/>
<keyword evidence="1" id="KW-0812">Transmembrane</keyword>
<dbReference type="Proteomes" id="UP000261540">
    <property type="component" value="Unplaced"/>
</dbReference>
<dbReference type="Ensembl" id="ENSPKIT00000004222.1">
    <property type="protein sequence ID" value="ENSPKIP00000023535.1"/>
    <property type="gene ID" value="ENSPKIG00000007119.1"/>
</dbReference>
<evidence type="ECO:0000256" key="1">
    <source>
        <dbReference type="SAM" id="Phobius"/>
    </source>
</evidence>
<keyword evidence="1" id="KW-1133">Transmembrane helix</keyword>
<sequence length="392" mass="43502">MEDHSERRTKVQGVSAASPLLVVNATSGGSFSPAWHVSSLNAERRCPHRNTKPEWTARDWGGGGGGGGLAEGRNQFRGWALASVHLCPSQELVLPQVHPLDDVPAVVEDAADVLRVHGAGEVRVAVMSPVSSLRGTYQELISNEILCSGDLWVFSGFRHGTVTIIRYGVARKFWEVFVDFGFPSQNFLSQQVLFVEEQYDRNAFVGVHFWVCPNVSGLPVVPDILEQVETTAGHNKNNGHSTIETLDPLASFISLSPHIKHTVGKIGREEQNQPQVLKQTSHVILKLLHLGDNVNELVFVGPLEARPDPLILPQRFGVFIELLKGETKITTCYVENVLDSELVLRTGELNWWYQCAHGCHNSLGGESTIFFYVVFYILNFLLLLSIKKNRHN</sequence>
<accession>A0A3B3S062</accession>
<protein>
    <submittedName>
        <fullName evidence="2">Uncharacterized protein</fullName>
    </submittedName>
</protein>
<dbReference type="AlphaFoldDB" id="A0A3B3S062"/>
<feature type="transmembrane region" description="Helical" evidence="1">
    <location>
        <begin position="369"/>
        <end position="386"/>
    </location>
</feature>
<evidence type="ECO:0000313" key="3">
    <source>
        <dbReference type="Proteomes" id="UP000261540"/>
    </source>
</evidence>
<dbReference type="GeneTree" id="ENSGT01150000288153"/>
<keyword evidence="1" id="KW-0472">Membrane</keyword>
<organism evidence="2 3">
    <name type="scientific">Paramormyrops kingsleyae</name>
    <dbReference type="NCBI Taxonomy" id="1676925"/>
    <lineage>
        <taxon>Eukaryota</taxon>
        <taxon>Metazoa</taxon>
        <taxon>Chordata</taxon>
        <taxon>Craniata</taxon>
        <taxon>Vertebrata</taxon>
        <taxon>Euteleostomi</taxon>
        <taxon>Actinopterygii</taxon>
        <taxon>Neopterygii</taxon>
        <taxon>Teleostei</taxon>
        <taxon>Osteoglossocephala</taxon>
        <taxon>Osteoglossomorpha</taxon>
        <taxon>Osteoglossiformes</taxon>
        <taxon>Mormyridae</taxon>
        <taxon>Paramormyrops</taxon>
    </lineage>
</organism>
<keyword evidence="3" id="KW-1185">Reference proteome</keyword>
<name>A0A3B3S062_9TELE</name>
<evidence type="ECO:0000313" key="2">
    <source>
        <dbReference type="Ensembl" id="ENSPKIP00000023535.1"/>
    </source>
</evidence>
<reference evidence="2" key="1">
    <citation type="submission" date="2025-08" db="UniProtKB">
        <authorList>
            <consortium name="Ensembl"/>
        </authorList>
    </citation>
    <scope>IDENTIFICATION</scope>
</reference>
<reference evidence="2" key="2">
    <citation type="submission" date="2025-09" db="UniProtKB">
        <authorList>
            <consortium name="Ensembl"/>
        </authorList>
    </citation>
    <scope>IDENTIFICATION</scope>
</reference>